<sequence length="427" mass="46076">MRRMWLASVLASSALIAPGIAHAQTEAERIRALESRLEAQDARIAELERLLNAKLAAPAASAPAAVAAAPQTGPIASTVLATVPAPSATTSRLDVSGDFRLRQEFNWSDADGRDRSRSVLRARLRASYAVNDIFTVGAQLSTGDPDDPNSTDMTLGEFVDDLNVSLDQAYVRAKVGDLTVTGGKFANPFRRTDLVWDGDVSPQGVAAAYSTKLGDAKLDVRAMYFLVNEVVAGRGSDMLGGQLGITAPIGDWSAELAAGYYDYRLRSVAGSDAGDLRSNLLRPNGTYLSDFNLGNVIAGLIYKGLGAQWPVGLVGEYVHNYGAAVDADDGYSVELFAGRASSRGDWRLGYNYAVAENDAVLAAFGQDNFGLATNYRLHALSLDHVVYENTILNLTLYHYRPKDPLYAGTNQPDDWLNRLRVNLLFNF</sequence>
<feature type="signal peptide" evidence="2">
    <location>
        <begin position="1"/>
        <end position="23"/>
    </location>
</feature>
<keyword evidence="1" id="KW-0175">Coiled coil</keyword>
<dbReference type="EMBL" id="JBHRXV010000009">
    <property type="protein sequence ID" value="MFC3712974.1"/>
    <property type="molecule type" value="Genomic_DNA"/>
</dbReference>
<protein>
    <submittedName>
        <fullName evidence="3">Porin</fullName>
    </submittedName>
</protein>
<evidence type="ECO:0000256" key="2">
    <source>
        <dbReference type="SAM" id="SignalP"/>
    </source>
</evidence>
<reference evidence="4" key="1">
    <citation type="journal article" date="2019" name="Int. J. Syst. Evol. Microbiol.">
        <title>The Global Catalogue of Microorganisms (GCM) 10K type strain sequencing project: providing services to taxonomists for standard genome sequencing and annotation.</title>
        <authorList>
            <consortium name="The Broad Institute Genomics Platform"/>
            <consortium name="The Broad Institute Genome Sequencing Center for Infectious Disease"/>
            <person name="Wu L."/>
            <person name="Ma J."/>
        </authorList>
    </citation>
    <scope>NUCLEOTIDE SEQUENCE [LARGE SCALE GENOMIC DNA]</scope>
    <source>
        <strain evidence="4">KCTC 42644</strain>
    </source>
</reference>
<dbReference type="InterPro" id="IPR032638">
    <property type="entry name" value="Porin_5"/>
</dbReference>
<feature type="chain" id="PRO_5045534332" evidence="2">
    <location>
        <begin position="24"/>
        <end position="427"/>
    </location>
</feature>
<keyword evidence="2" id="KW-0732">Signal</keyword>
<evidence type="ECO:0000256" key="1">
    <source>
        <dbReference type="SAM" id="Coils"/>
    </source>
</evidence>
<feature type="coiled-coil region" evidence="1">
    <location>
        <begin position="20"/>
        <end position="57"/>
    </location>
</feature>
<proteinExistence type="predicted"/>
<name>A0ABV7XCJ8_9SPHN</name>
<keyword evidence="4" id="KW-1185">Reference proteome</keyword>
<evidence type="ECO:0000313" key="3">
    <source>
        <dbReference type="EMBL" id="MFC3712974.1"/>
    </source>
</evidence>
<evidence type="ECO:0000313" key="4">
    <source>
        <dbReference type="Proteomes" id="UP001595615"/>
    </source>
</evidence>
<dbReference type="Pfam" id="PF16930">
    <property type="entry name" value="Porin_5"/>
    <property type="match status" value="1"/>
</dbReference>
<gene>
    <name evidence="3" type="ORF">ACFOMD_10350</name>
</gene>
<accession>A0ABV7XCJ8</accession>
<dbReference type="RefSeq" id="WP_380860900.1">
    <property type="nucleotide sequence ID" value="NZ_JBHRXV010000009.1"/>
</dbReference>
<organism evidence="3 4">
    <name type="scientific">Sphingoaurantiacus capsulatus</name>
    <dbReference type="NCBI Taxonomy" id="1771310"/>
    <lineage>
        <taxon>Bacteria</taxon>
        <taxon>Pseudomonadati</taxon>
        <taxon>Pseudomonadota</taxon>
        <taxon>Alphaproteobacteria</taxon>
        <taxon>Sphingomonadales</taxon>
        <taxon>Sphingosinicellaceae</taxon>
        <taxon>Sphingoaurantiacus</taxon>
    </lineage>
</organism>
<dbReference type="Proteomes" id="UP001595615">
    <property type="component" value="Unassembled WGS sequence"/>
</dbReference>
<dbReference type="SUPFAM" id="SSF56935">
    <property type="entry name" value="Porins"/>
    <property type="match status" value="1"/>
</dbReference>
<comment type="caution">
    <text evidence="3">The sequence shown here is derived from an EMBL/GenBank/DDBJ whole genome shotgun (WGS) entry which is preliminary data.</text>
</comment>